<dbReference type="SUPFAM" id="SSF103473">
    <property type="entry name" value="MFS general substrate transporter"/>
    <property type="match status" value="1"/>
</dbReference>
<dbReference type="InterPro" id="IPR011701">
    <property type="entry name" value="MFS"/>
</dbReference>
<feature type="transmembrane region" description="Helical" evidence="7">
    <location>
        <begin position="294"/>
        <end position="313"/>
    </location>
</feature>
<feature type="transmembrane region" description="Helical" evidence="7">
    <location>
        <begin position="95"/>
        <end position="113"/>
    </location>
</feature>
<dbReference type="Gene3D" id="1.20.1720.10">
    <property type="entry name" value="Multidrug resistance protein D"/>
    <property type="match status" value="1"/>
</dbReference>
<feature type="transmembrane region" description="Helical" evidence="7">
    <location>
        <begin position="186"/>
        <end position="205"/>
    </location>
</feature>
<proteinExistence type="predicted"/>
<dbReference type="AlphaFoldDB" id="A0AAD4EP89"/>
<dbReference type="EMBL" id="JAHCVI010000005">
    <property type="protein sequence ID" value="KAG7284751.1"/>
    <property type="molecule type" value="Genomic_DNA"/>
</dbReference>
<protein>
    <recommendedName>
        <fullName evidence="8">Major facilitator superfamily (MFS) profile domain-containing protein</fullName>
    </recommendedName>
</protein>
<comment type="caution">
    <text evidence="9">The sequence shown here is derived from an EMBL/GenBank/DDBJ whole genome shotgun (WGS) entry which is preliminary data.</text>
</comment>
<dbReference type="GO" id="GO:0005886">
    <property type="term" value="C:plasma membrane"/>
    <property type="evidence" value="ECO:0007669"/>
    <property type="project" value="TreeGrafter"/>
</dbReference>
<dbReference type="GO" id="GO:0022857">
    <property type="term" value="F:transmembrane transporter activity"/>
    <property type="evidence" value="ECO:0007669"/>
    <property type="project" value="InterPro"/>
</dbReference>
<organism evidence="9 10">
    <name type="scientific">Staphylotrichum longicolle</name>
    <dbReference type="NCBI Taxonomy" id="669026"/>
    <lineage>
        <taxon>Eukaryota</taxon>
        <taxon>Fungi</taxon>
        <taxon>Dikarya</taxon>
        <taxon>Ascomycota</taxon>
        <taxon>Pezizomycotina</taxon>
        <taxon>Sordariomycetes</taxon>
        <taxon>Sordariomycetidae</taxon>
        <taxon>Sordariales</taxon>
        <taxon>Chaetomiaceae</taxon>
        <taxon>Staphylotrichum</taxon>
    </lineage>
</organism>
<feature type="transmembrane region" description="Helical" evidence="7">
    <location>
        <begin position="66"/>
        <end position="83"/>
    </location>
</feature>
<evidence type="ECO:0000256" key="6">
    <source>
        <dbReference type="SAM" id="MobiDB-lite"/>
    </source>
</evidence>
<evidence type="ECO:0000256" key="7">
    <source>
        <dbReference type="SAM" id="Phobius"/>
    </source>
</evidence>
<evidence type="ECO:0000256" key="5">
    <source>
        <dbReference type="ARBA" id="ARBA00023136"/>
    </source>
</evidence>
<gene>
    <name evidence="9" type="ORF">NEMBOFW57_009362</name>
</gene>
<feature type="transmembrane region" description="Helical" evidence="7">
    <location>
        <begin position="333"/>
        <end position="353"/>
    </location>
</feature>
<feature type="domain" description="Major facilitator superfamily (MFS) profile" evidence="8">
    <location>
        <begin position="26"/>
        <end position="518"/>
    </location>
</feature>
<evidence type="ECO:0000259" key="8">
    <source>
        <dbReference type="PROSITE" id="PS50850"/>
    </source>
</evidence>
<name>A0AAD4EP89_9PEZI</name>
<reference evidence="9" key="1">
    <citation type="submission" date="2023-02" db="EMBL/GenBank/DDBJ databases">
        <authorList>
            <person name="Palmer J.M."/>
        </authorList>
    </citation>
    <scope>NUCLEOTIDE SEQUENCE</scope>
    <source>
        <strain evidence="9">FW57</strain>
    </source>
</reference>
<feature type="transmembrane region" description="Helical" evidence="7">
    <location>
        <begin position="255"/>
        <end position="274"/>
    </location>
</feature>
<dbReference type="Proteomes" id="UP001197093">
    <property type="component" value="Unassembled WGS sequence"/>
</dbReference>
<feature type="transmembrane region" description="Helical" evidence="7">
    <location>
        <begin position="385"/>
        <end position="409"/>
    </location>
</feature>
<keyword evidence="2" id="KW-0813">Transport</keyword>
<keyword evidence="4 7" id="KW-1133">Transmembrane helix</keyword>
<evidence type="ECO:0000256" key="4">
    <source>
        <dbReference type="ARBA" id="ARBA00022989"/>
    </source>
</evidence>
<dbReference type="PANTHER" id="PTHR23501:SF177">
    <property type="entry name" value="MAJOR FACILITATOR SUPERFAMILY (MFS) PROFILE DOMAIN-CONTAINING PROTEIN-RELATED"/>
    <property type="match status" value="1"/>
</dbReference>
<feature type="transmembrane region" description="Helical" evidence="7">
    <location>
        <begin position="421"/>
        <end position="444"/>
    </location>
</feature>
<evidence type="ECO:0000256" key="3">
    <source>
        <dbReference type="ARBA" id="ARBA00022692"/>
    </source>
</evidence>
<sequence>MSDPEFHDHSSRDQEPEVGAAGTSAVDANEIRNGLLKNSKEGVIGDGEGERAIPTITSEFQSVDQIGWYGSAFFLCLAAFQAFWGKAYKFFPIKIVFLSCVGIFELGSLIAALSPNSTALIIGRAIQGLGGAGVSGGCYTILAFINRPQHLPAVIGLSSSVWSISSVLGPIIGGLFTQYVSWRWCFWVNLPVGGTTILILLIFFSTPPHSRVAHAKLAEIPFLFDVPGVALLIAALTCLLLALEDGGIKLPWSHSTPIGLLVGFGVISIVLVLVEWRQGEKAMVVPRIMKRRTILALALFNLTAQGSGFSRTYNLPIYFQAAQGVSPSESGIRTLPTVLTTSIISFVSSIALGKVGYYQPFLLVGALILTVGSGMIYTLEPDSSAGMYIGYQVLAAIGSGMVIQINVVVAQAISARSDMAVTVAIVLFWQFLGGTIGVSAAQSIMNNVIVNSLPADNPRISPAAVLAAGANGLRDAFPNPSDLAVVVNAYMAGLKAAWIWSIALSGIAFIVAFGAEWKSVKVEDVKKRAAARAAKEGAAVAA</sequence>
<keyword evidence="3 7" id="KW-0812">Transmembrane</keyword>
<evidence type="ECO:0000313" key="9">
    <source>
        <dbReference type="EMBL" id="KAG7284751.1"/>
    </source>
</evidence>
<dbReference type="InterPro" id="IPR020846">
    <property type="entry name" value="MFS_dom"/>
</dbReference>
<accession>A0AAD4EP89</accession>
<comment type="subcellular location">
    <subcellularLocation>
        <location evidence="1">Membrane</location>
        <topology evidence="1">Multi-pass membrane protein</topology>
    </subcellularLocation>
</comment>
<feature type="transmembrane region" description="Helical" evidence="7">
    <location>
        <begin position="497"/>
        <end position="517"/>
    </location>
</feature>
<feature type="compositionally biased region" description="Basic and acidic residues" evidence="6">
    <location>
        <begin position="1"/>
        <end position="15"/>
    </location>
</feature>
<evidence type="ECO:0000256" key="2">
    <source>
        <dbReference type="ARBA" id="ARBA00022448"/>
    </source>
</evidence>
<feature type="transmembrane region" description="Helical" evidence="7">
    <location>
        <begin position="217"/>
        <end position="243"/>
    </location>
</feature>
<dbReference type="PROSITE" id="PS50850">
    <property type="entry name" value="MFS"/>
    <property type="match status" value="1"/>
</dbReference>
<dbReference type="PANTHER" id="PTHR23501">
    <property type="entry name" value="MAJOR FACILITATOR SUPERFAMILY"/>
    <property type="match status" value="1"/>
</dbReference>
<feature type="transmembrane region" description="Helical" evidence="7">
    <location>
        <begin position="360"/>
        <end position="379"/>
    </location>
</feature>
<dbReference type="Pfam" id="PF07690">
    <property type="entry name" value="MFS_1"/>
    <property type="match status" value="1"/>
</dbReference>
<keyword evidence="10" id="KW-1185">Reference proteome</keyword>
<evidence type="ECO:0000256" key="1">
    <source>
        <dbReference type="ARBA" id="ARBA00004141"/>
    </source>
</evidence>
<feature type="region of interest" description="Disordered" evidence="6">
    <location>
        <begin position="1"/>
        <end position="23"/>
    </location>
</feature>
<feature type="transmembrane region" description="Helical" evidence="7">
    <location>
        <begin position="125"/>
        <end position="145"/>
    </location>
</feature>
<keyword evidence="5 7" id="KW-0472">Membrane</keyword>
<dbReference type="InterPro" id="IPR036259">
    <property type="entry name" value="MFS_trans_sf"/>
</dbReference>
<dbReference type="Gene3D" id="1.20.1250.20">
    <property type="entry name" value="MFS general substrate transporter like domains"/>
    <property type="match status" value="1"/>
</dbReference>
<evidence type="ECO:0000313" key="10">
    <source>
        <dbReference type="Proteomes" id="UP001197093"/>
    </source>
</evidence>
<feature type="transmembrane region" description="Helical" evidence="7">
    <location>
        <begin position="157"/>
        <end position="180"/>
    </location>
</feature>